<organism evidence="1 2">
    <name type="scientific">Trichormus variabilis NIES-23</name>
    <dbReference type="NCBI Taxonomy" id="1973479"/>
    <lineage>
        <taxon>Bacteria</taxon>
        <taxon>Bacillati</taxon>
        <taxon>Cyanobacteriota</taxon>
        <taxon>Cyanophyceae</taxon>
        <taxon>Nostocales</taxon>
        <taxon>Nostocaceae</taxon>
        <taxon>Trichormus</taxon>
    </lineage>
</organism>
<dbReference type="EMBL" id="AP018216">
    <property type="protein sequence ID" value="BAY72524.1"/>
    <property type="molecule type" value="Genomic_DNA"/>
</dbReference>
<accession>A0A1Z4KU99</accession>
<evidence type="ECO:0000313" key="2">
    <source>
        <dbReference type="Proteomes" id="UP000217507"/>
    </source>
</evidence>
<dbReference type="Proteomes" id="UP000217507">
    <property type="component" value="Chromosome"/>
</dbReference>
<proteinExistence type="predicted"/>
<gene>
    <name evidence="1" type="ORF">NIES23_53490</name>
</gene>
<reference evidence="1 2" key="1">
    <citation type="submission" date="2017-06" db="EMBL/GenBank/DDBJ databases">
        <title>Genome sequencing of cyanobaciteial culture collection at National Institute for Environmental Studies (NIES).</title>
        <authorList>
            <person name="Hirose Y."/>
            <person name="Shimura Y."/>
            <person name="Fujisawa T."/>
            <person name="Nakamura Y."/>
            <person name="Kawachi M."/>
        </authorList>
    </citation>
    <scope>NUCLEOTIDE SEQUENCE [LARGE SCALE GENOMIC DNA]</scope>
    <source>
        <strain evidence="1 2">NIES-23</strain>
    </source>
</reference>
<protein>
    <submittedName>
        <fullName evidence="1">Uncharacterized protein</fullName>
    </submittedName>
</protein>
<sequence length="35" mass="4160">MLVLLWIIVVCFIWLLGLSLLAEIWFYEEEQDSSS</sequence>
<evidence type="ECO:0000313" key="1">
    <source>
        <dbReference type="EMBL" id="BAY72524.1"/>
    </source>
</evidence>
<name>A0A1Z4KU99_ANAVA</name>
<dbReference type="AlphaFoldDB" id="A0A1Z4KU99"/>